<dbReference type="Pfam" id="PF01569">
    <property type="entry name" value="PAP2"/>
    <property type="match status" value="1"/>
</dbReference>
<keyword evidence="9" id="KW-1185">Reference proteome</keyword>
<protein>
    <submittedName>
        <fullName evidence="10">Phospholipid phosphatase 1-like isoform X1</fullName>
    </submittedName>
</protein>
<evidence type="ECO:0000256" key="6">
    <source>
        <dbReference type="SAM" id="MobiDB-lite"/>
    </source>
</evidence>
<dbReference type="GO" id="GO:0007165">
    <property type="term" value="P:signal transduction"/>
    <property type="evidence" value="ECO:0007669"/>
    <property type="project" value="TreeGrafter"/>
</dbReference>
<dbReference type="GeneID" id="110987045"/>
<dbReference type="InterPro" id="IPR036938">
    <property type="entry name" value="PAP2/HPO_sf"/>
</dbReference>
<dbReference type="Gene3D" id="1.20.144.10">
    <property type="entry name" value="Phosphatidic acid phosphatase type 2/haloperoxidase"/>
    <property type="match status" value="1"/>
</dbReference>
<dbReference type="SMART" id="SM00014">
    <property type="entry name" value="acidPPc"/>
    <property type="match status" value="1"/>
</dbReference>
<dbReference type="SUPFAM" id="SSF48317">
    <property type="entry name" value="Acid phosphatase/Vanadium-dependent haloperoxidase"/>
    <property type="match status" value="1"/>
</dbReference>
<accession>A0A8B7ZHL9</accession>
<evidence type="ECO:0000256" key="3">
    <source>
        <dbReference type="ARBA" id="ARBA00022692"/>
    </source>
</evidence>
<dbReference type="InterPro" id="IPR000326">
    <property type="entry name" value="PAP2/HPO"/>
</dbReference>
<sequence>MAGSGAAKCGFILLDALALVLVAVPAILFRIPGLKLPIYQRGFFCGDESLSYPYKDSTVSSALLYSVGVGLPLILILLTEVTIFAYRRRQDTEYLPPGSFNRCCCDVVIPPLLYQLLKYAAQFFFGFFVTLAVYDISKNVIGRLRPHFFDICQPNFEGFNCTEGGRPVYVEDYECLGDNEHRIEESHRSFPSGHAATSVYCMLYLTLYLQSRWKWGDTAFLRPLMQFIALLLALYTCLSRISDYKHHWSDVLGGAVIGAIIAVLVYFGVNPQKKERRSNGPLPKPQHRNIQSPQFRNGLHGNEPTFDS</sequence>
<evidence type="ECO:0000256" key="5">
    <source>
        <dbReference type="ARBA" id="ARBA00023136"/>
    </source>
</evidence>
<dbReference type="Proteomes" id="UP000694845">
    <property type="component" value="Unplaced"/>
</dbReference>
<evidence type="ECO:0000256" key="4">
    <source>
        <dbReference type="ARBA" id="ARBA00022989"/>
    </source>
</evidence>
<gene>
    <name evidence="10" type="primary">LOC110987045</name>
</gene>
<proteinExistence type="inferred from homology"/>
<name>A0A8B7ZHL9_ACAPL</name>
<feature type="transmembrane region" description="Helical" evidence="7">
    <location>
        <begin position="219"/>
        <end position="241"/>
    </location>
</feature>
<keyword evidence="4 7" id="KW-1133">Transmembrane helix</keyword>
<dbReference type="GO" id="GO:0008195">
    <property type="term" value="F:phosphatidate phosphatase activity"/>
    <property type="evidence" value="ECO:0007669"/>
    <property type="project" value="TreeGrafter"/>
</dbReference>
<feature type="transmembrane region" description="Helical" evidence="7">
    <location>
        <begin position="62"/>
        <end position="86"/>
    </location>
</feature>
<evidence type="ECO:0000256" key="7">
    <source>
        <dbReference type="SAM" id="Phobius"/>
    </source>
</evidence>
<dbReference type="KEGG" id="aplc:110987045"/>
<dbReference type="RefSeq" id="XP_022105148.1">
    <property type="nucleotide sequence ID" value="XM_022249456.1"/>
</dbReference>
<comment type="similarity">
    <text evidence="2">Belongs to the PA-phosphatase related phosphoesterase family.</text>
</comment>
<dbReference type="GO" id="GO:0046839">
    <property type="term" value="P:phospholipid dephosphorylation"/>
    <property type="evidence" value="ECO:0007669"/>
    <property type="project" value="TreeGrafter"/>
</dbReference>
<feature type="transmembrane region" description="Helical" evidence="7">
    <location>
        <begin position="247"/>
        <end position="269"/>
    </location>
</feature>
<feature type="region of interest" description="Disordered" evidence="6">
    <location>
        <begin position="274"/>
        <end position="308"/>
    </location>
</feature>
<dbReference type="PANTHER" id="PTHR10165">
    <property type="entry name" value="LIPID PHOSPHATE PHOSPHATASE"/>
    <property type="match status" value="1"/>
</dbReference>
<evidence type="ECO:0000256" key="2">
    <source>
        <dbReference type="ARBA" id="ARBA00008816"/>
    </source>
</evidence>
<evidence type="ECO:0000313" key="9">
    <source>
        <dbReference type="Proteomes" id="UP000694845"/>
    </source>
</evidence>
<dbReference type="GO" id="GO:0006644">
    <property type="term" value="P:phospholipid metabolic process"/>
    <property type="evidence" value="ECO:0007669"/>
    <property type="project" value="InterPro"/>
</dbReference>
<keyword evidence="5 7" id="KW-0472">Membrane</keyword>
<comment type="subcellular location">
    <subcellularLocation>
        <location evidence="1">Membrane</location>
        <topology evidence="1">Multi-pass membrane protein</topology>
    </subcellularLocation>
</comment>
<dbReference type="AlphaFoldDB" id="A0A8B7ZHL9"/>
<reference evidence="10" key="1">
    <citation type="submission" date="2025-08" db="UniProtKB">
        <authorList>
            <consortium name="RefSeq"/>
        </authorList>
    </citation>
    <scope>IDENTIFICATION</scope>
</reference>
<evidence type="ECO:0000313" key="10">
    <source>
        <dbReference type="RefSeq" id="XP_022105148.1"/>
    </source>
</evidence>
<dbReference type="GO" id="GO:0005886">
    <property type="term" value="C:plasma membrane"/>
    <property type="evidence" value="ECO:0007669"/>
    <property type="project" value="TreeGrafter"/>
</dbReference>
<evidence type="ECO:0000259" key="8">
    <source>
        <dbReference type="SMART" id="SM00014"/>
    </source>
</evidence>
<dbReference type="InterPro" id="IPR043216">
    <property type="entry name" value="PAP-like"/>
</dbReference>
<organism evidence="9 10">
    <name type="scientific">Acanthaster planci</name>
    <name type="common">Crown-of-thorns starfish</name>
    <dbReference type="NCBI Taxonomy" id="133434"/>
    <lineage>
        <taxon>Eukaryota</taxon>
        <taxon>Metazoa</taxon>
        <taxon>Echinodermata</taxon>
        <taxon>Eleutherozoa</taxon>
        <taxon>Asterozoa</taxon>
        <taxon>Asteroidea</taxon>
        <taxon>Valvatacea</taxon>
        <taxon>Valvatida</taxon>
        <taxon>Acanthasteridae</taxon>
        <taxon>Acanthaster</taxon>
    </lineage>
</organism>
<dbReference type="OrthoDB" id="8907274at2759"/>
<dbReference type="PANTHER" id="PTHR10165:SF103">
    <property type="entry name" value="PHOSPHOLIPID PHOSPHATASE HOMOLOG 1.2 HOMOLOG"/>
    <property type="match status" value="1"/>
</dbReference>
<dbReference type="CDD" id="cd03384">
    <property type="entry name" value="PAP2_wunen"/>
    <property type="match status" value="1"/>
</dbReference>
<feature type="transmembrane region" description="Helical" evidence="7">
    <location>
        <begin position="12"/>
        <end position="31"/>
    </location>
</feature>
<feature type="domain" description="Phosphatidic acid phosphatase type 2/haloperoxidase" evidence="8">
    <location>
        <begin position="118"/>
        <end position="266"/>
    </location>
</feature>
<dbReference type="OMA" id="LMHPYKA"/>
<evidence type="ECO:0000256" key="1">
    <source>
        <dbReference type="ARBA" id="ARBA00004141"/>
    </source>
</evidence>
<keyword evidence="3 7" id="KW-0812">Transmembrane</keyword>